<sequence>MMVLHSVSDLATFISSKGEPRQPPVFHRQFKFCFGTLTLDLRQWSTSHHPHVFPISDVSAASLTTLKLAFLFHTVGWVINHLYNIIDVSILAIHYEGEIH</sequence>
<gene>
    <name evidence="1" type="ORF">MiSe_11060</name>
</gene>
<accession>A0AAV3XAI8</accession>
<organism evidence="1 2">
    <name type="scientific">Microseira wollei NIES-4236</name>
    <dbReference type="NCBI Taxonomy" id="2530354"/>
    <lineage>
        <taxon>Bacteria</taxon>
        <taxon>Bacillati</taxon>
        <taxon>Cyanobacteriota</taxon>
        <taxon>Cyanophyceae</taxon>
        <taxon>Oscillatoriophycideae</taxon>
        <taxon>Aerosakkonematales</taxon>
        <taxon>Aerosakkonemataceae</taxon>
        <taxon>Microseira</taxon>
    </lineage>
</organism>
<comment type="caution">
    <text evidence="1">The sequence shown here is derived from an EMBL/GenBank/DDBJ whole genome shotgun (WGS) entry which is preliminary data.</text>
</comment>
<evidence type="ECO:0000313" key="2">
    <source>
        <dbReference type="Proteomes" id="UP001050975"/>
    </source>
</evidence>
<evidence type="ECO:0000313" key="1">
    <source>
        <dbReference type="EMBL" id="GET36357.1"/>
    </source>
</evidence>
<reference evidence="1" key="1">
    <citation type="submission" date="2019-10" db="EMBL/GenBank/DDBJ databases">
        <title>Draft genome sequece of Microseira wollei NIES-4236.</title>
        <authorList>
            <person name="Yamaguchi H."/>
            <person name="Suzuki S."/>
            <person name="Kawachi M."/>
        </authorList>
    </citation>
    <scope>NUCLEOTIDE SEQUENCE</scope>
    <source>
        <strain evidence="1">NIES-4236</strain>
    </source>
</reference>
<name>A0AAV3XAI8_9CYAN</name>
<protein>
    <recommendedName>
        <fullName evidence="3">Transposase</fullName>
    </recommendedName>
</protein>
<keyword evidence="2" id="KW-1185">Reference proteome</keyword>
<proteinExistence type="predicted"/>
<dbReference type="AlphaFoldDB" id="A0AAV3XAI8"/>
<dbReference type="Proteomes" id="UP001050975">
    <property type="component" value="Unassembled WGS sequence"/>
</dbReference>
<evidence type="ECO:0008006" key="3">
    <source>
        <dbReference type="Google" id="ProtNLM"/>
    </source>
</evidence>
<dbReference type="EMBL" id="BLAY01000012">
    <property type="protein sequence ID" value="GET36357.1"/>
    <property type="molecule type" value="Genomic_DNA"/>
</dbReference>